<dbReference type="GO" id="GO:0008298">
    <property type="term" value="P:intracellular mRNA localization"/>
    <property type="evidence" value="ECO:0007669"/>
    <property type="project" value="TreeGrafter"/>
</dbReference>
<dbReference type="PANTHER" id="PTHR28284:SF1">
    <property type="entry name" value="NUCLEOPORIN NUP60"/>
    <property type="match status" value="1"/>
</dbReference>
<dbReference type="GO" id="GO:0017056">
    <property type="term" value="F:structural constituent of nuclear pore"/>
    <property type="evidence" value="ECO:0007669"/>
    <property type="project" value="InterPro"/>
</dbReference>
<accession>A0AAJ8W1F0</accession>
<evidence type="ECO:0000313" key="2">
    <source>
        <dbReference type="CGD" id="CAL0000145053"/>
    </source>
</evidence>
<feature type="region of interest" description="Disordered" evidence="1">
    <location>
        <begin position="81"/>
        <end position="114"/>
    </location>
</feature>
<feature type="compositionally biased region" description="Polar residues" evidence="1">
    <location>
        <begin position="83"/>
        <end position="92"/>
    </location>
</feature>
<feature type="compositionally biased region" description="Polar residues" evidence="1">
    <location>
        <begin position="260"/>
        <end position="271"/>
    </location>
</feature>
<name>G8B9B4_CANPC</name>
<feature type="region of interest" description="Disordered" evidence="1">
    <location>
        <begin position="423"/>
        <end position="451"/>
    </location>
</feature>
<dbReference type="GO" id="GO:0006607">
    <property type="term" value="P:NLS-bearing protein import into nucleus"/>
    <property type="evidence" value="ECO:0007669"/>
    <property type="project" value="TreeGrafter"/>
</dbReference>
<dbReference type="eggNOG" id="ENOG502RZ4Z">
    <property type="taxonomic scope" value="Eukaryota"/>
</dbReference>
<feature type="region of interest" description="Disordered" evidence="1">
    <location>
        <begin position="243"/>
        <end position="306"/>
    </location>
</feature>
<accession>G8B9B4</accession>
<dbReference type="GO" id="GO:0016973">
    <property type="term" value="P:poly(A)+ mRNA export from nucleus"/>
    <property type="evidence" value="ECO:0007669"/>
    <property type="project" value="TreeGrafter"/>
</dbReference>
<evidence type="ECO:0000313" key="4">
    <source>
        <dbReference type="EnsemblFungi" id="CPAR2_302030-T-p1"/>
    </source>
</evidence>
<organism evidence="3 5">
    <name type="scientific">Candida parapsilosis (strain CDC 317 / ATCC MYA-4646)</name>
    <name type="common">Yeast</name>
    <name type="synonym">Monilia parapsilosis</name>
    <dbReference type="NCBI Taxonomy" id="578454"/>
    <lineage>
        <taxon>Eukaryota</taxon>
        <taxon>Fungi</taxon>
        <taxon>Dikarya</taxon>
        <taxon>Ascomycota</taxon>
        <taxon>Saccharomycotina</taxon>
        <taxon>Pichiomycetes</taxon>
        <taxon>Debaryomycetaceae</taxon>
        <taxon>Candida/Lodderomyces clade</taxon>
        <taxon>Candida</taxon>
    </lineage>
</organism>
<feature type="compositionally biased region" description="Low complexity" evidence="1">
    <location>
        <begin position="49"/>
        <end position="60"/>
    </location>
</feature>
<keyword evidence="5" id="KW-1185">Reference proteome</keyword>
<dbReference type="PANTHER" id="PTHR28284">
    <property type="entry name" value="NUCLEOPORIN NUP60"/>
    <property type="match status" value="1"/>
</dbReference>
<reference evidence="5" key="1">
    <citation type="journal article" date="2009" name="Nature">
        <title>Evolution of pathogenicity and sexual reproduction in eight Candida genomes.</title>
        <authorList>
            <person name="Butler G."/>
            <person name="Rasmussen M.D."/>
            <person name="Lin M.F."/>
            <person name="Santos M.A."/>
            <person name="Sakthikumar S."/>
            <person name="Munro C.A."/>
            <person name="Rheinbay E."/>
            <person name="Grabherr M."/>
            <person name="Forche A."/>
            <person name="Reedy J.L."/>
            <person name="Agrafioti I."/>
            <person name="Arnaud M.B."/>
            <person name="Bates S."/>
            <person name="Brown A.J."/>
            <person name="Brunke S."/>
            <person name="Costanzo M.C."/>
            <person name="Fitzpatrick D.A."/>
            <person name="de Groot P.W."/>
            <person name="Harris D."/>
            <person name="Hoyer L.L."/>
            <person name="Hube B."/>
            <person name="Klis F.M."/>
            <person name="Kodira C."/>
            <person name="Lennard N."/>
            <person name="Logue M.E."/>
            <person name="Martin R."/>
            <person name="Neiman A.M."/>
            <person name="Nikolaou E."/>
            <person name="Quail M.A."/>
            <person name="Quinn J."/>
            <person name="Santos M.C."/>
            <person name="Schmitzberger F.F."/>
            <person name="Sherlock G."/>
            <person name="Shah P."/>
            <person name="Silverstein K.A."/>
            <person name="Skrzypek M.S."/>
            <person name="Soll D."/>
            <person name="Staggs R."/>
            <person name="Stansfield I."/>
            <person name="Stumpf M.P."/>
            <person name="Sudbery P.E."/>
            <person name="Srikantha T."/>
            <person name="Zeng Q."/>
            <person name="Berman J."/>
            <person name="Berriman M."/>
            <person name="Heitman J."/>
            <person name="Gow N.A."/>
            <person name="Lorenz M.C."/>
            <person name="Birren B.W."/>
            <person name="Kellis M."/>
            <person name="Cuomo C.A."/>
        </authorList>
    </citation>
    <scope>NUCLEOTIDE SEQUENCE [LARGE SCALE GENOMIC DNA]</scope>
    <source>
        <strain evidence="5">CDC 317 / ATCC MYA-4646</strain>
    </source>
</reference>
<feature type="compositionally biased region" description="Polar residues" evidence="1">
    <location>
        <begin position="506"/>
        <end position="515"/>
    </location>
</feature>
<feature type="region of interest" description="Disordered" evidence="1">
    <location>
        <begin position="488"/>
        <end position="530"/>
    </location>
</feature>
<dbReference type="GO" id="GO:0044615">
    <property type="term" value="C:nuclear pore nuclear basket"/>
    <property type="evidence" value="ECO:0007669"/>
    <property type="project" value="InterPro"/>
</dbReference>
<dbReference type="STRING" id="578454.G8B9B4"/>
<feature type="compositionally biased region" description="Basic and acidic residues" evidence="1">
    <location>
        <begin position="1"/>
        <end position="12"/>
    </location>
</feature>
<feature type="compositionally biased region" description="Polar residues" evidence="1">
    <location>
        <begin position="283"/>
        <end position="306"/>
    </location>
</feature>
<dbReference type="GO" id="GO:0031990">
    <property type="term" value="P:mRNA export from nucleus in response to heat stress"/>
    <property type="evidence" value="ECO:0007669"/>
    <property type="project" value="TreeGrafter"/>
</dbReference>
<feature type="compositionally biased region" description="Polar residues" evidence="1">
    <location>
        <begin position="488"/>
        <end position="498"/>
    </location>
</feature>
<dbReference type="GO" id="GO:0034398">
    <property type="term" value="P:telomere tethering at nuclear periphery"/>
    <property type="evidence" value="ECO:0007669"/>
    <property type="project" value="TreeGrafter"/>
</dbReference>
<evidence type="ECO:0000256" key="1">
    <source>
        <dbReference type="SAM" id="MobiDB-lite"/>
    </source>
</evidence>
<evidence type="ECO:0000313" key="5">
    <source>
        <dbReference type="Proteomes" id="UP000005221"/>
    </source>
</evidence>
<dbReference type="EnsemblFungi" id="CPAR2_302030-T">
    <property type="protein sequence ID" value="CPAR2_302030-T-p1"/>
    <property type="gene ID" value="CPAR2_302030"/>
</dbReference>
<evidence type="ECO:0000313" key="3">
    <source>
        <dbReference type="EMBL" id="CCE41214.1"/>
    </source>
</evidence>
<proteinExistence type="predicted"/>
<protein>
    <submittedName>
        <fullName evidence="3 4">Uncharacterized protein</fullName>
    </submittedName>
</protein>
<feature type="region of interest" description="Disordered" evidence="1">
    <location>
        <begin position="1"/>
        <end position="23"/>
    </location>
</feature>
<feature type="compositionally biased region" description="Low complexity" evidence="1">
    <location>
        <begin position="389"/>
        <end position="401"/>
    </location>
</feature>
<reference evidence="4" key="4">
    <citation type="submission" date="2025-05" db="UniProtKB">
        <authorList>
            <consortium name="EnsemblFungi"/>
        </authorList>
    </citation>
    <scope>IDENTIFICATION</scope>
</reference>
<reference evidence="5" key="2">
    <citation type="journal article" date="2011" name="BMC Genomics">
        <title>Using RNA-seq to determine the transcriptional landscape and the hypoxic response of the pathogenic yeast Candida parapsilosis.</title>
        <authorList>
            <person name="Guida A."/>
            <person name="Lindstaedt C."/>
            <person name="Maguire S.L."/>
            <person name="Ding C."/>
            <person name="Higgins D.G."/>
            <person name="Corton N.J."/>
            <person name="Berriman M."/>
            <person name="Butler G."/>
        </authorList>
    </citation>
    <scope>GENOME REANNOTATION</scope>
    <source>
        <strain evidence="5">CDC 317 / ATCC MYA-4646</strain>
    </source>
</reference>
<dbReference type="CGD" id="CAL0000145053">
    <property type="gene designation" value="CPAR2_302030"/>
</dbReference>
<reference evidence="3" key="3">
    <citation type="submission" date="2011-10" db="EMBL/GenBank/DDBJ databases">
        <title>Transcriptional landscape of the pathogenic yeast Candida parapsilosis.</title>
        <authorList>
            <person name="Guida A."/>
            <person name="Lindstaedt C."/>
            <person name="Maguire S.L."/>
            <person name="Ding C."/>
            <person name="Higgins D.G."/>
            <person name="Harris D."/>
            <person name="Berriman M."/>
            <person name="Butler G."/>
        </authorList>
    </citation>
    <scope>NUCLEOTIDE SEQUENCE</scope>
    <source>
        <strain evidence="3">CDC317</strain>
    </source>
</reference>
<dbReference type="InterPro" id="IPR034432">
    <property type="entry name" value="Nup60"/>
</dbReference>
<feature type="compositionally biased region" description="Polar residues" evidence="1">
    <location>
        <begin position="14"/>
        <end position="23"/>
    </location>
</feature>
<dbReference type="Proteomes" id="UP000005221">
    <property type="component" value="Chromosome 3"/>
</dbReference>
<sequence>MDNRERYQKYKDSLSGNSGSRQNSFALRSKLKSIFTSWNKPDSDEVVSSHRSTSNSSKLSQQDPGFLGTSAVKLPGSFHAYKETSNTPVDTSQQQQQQQLSPIHSTSTIDKDETAENPNDILSAFFKQKGNGKLTDVEYEGVMALMSKSRTGTPYKREFAELSFTNAEPSFKRRHLGNDSIIVGNETSIVGSTPSKQNVLKTNGNTTLNTPGYTPKYNKTYNDTFERSYSIINNTTGSHFVPSLRRASMRSRRPAPYKSRITSSTLSNSVVKNDRQTDEKDNNLSFKSSNTSAIQTSASKPPSKAAQTLLSILDGKEENGEPVDEKQQQHQDKLKLFINPYGSSSEKKNKNKLSNTLTASGVTASTIGKTISYSAMDSLPASNGEEKSNTTSTSNPKNNTGKASDMPLIQSNHLAKPIFNEPKSKSPTFSNGFHHSFSKELNGNKGDHNGENEQVVGKYAMNAPRNGTFFEPSVSNMSFTASGSLSVNGVSNKESNSSGDKHKNKSYSIDDQGNGENLRRKLPNTFGSSCTPTPAFESIKSSTDGFVSTTNQLNGTNNESSPPVSEFTFPSPKLVVYDFDEEEVNRYKSLFSF</sequence>
<feature type="region of interest" description="Disordered" evidence="1">
    <location>
        <begin position="39"/>
        <end position="68"/>
    </location>
</feature>
<feature type="region of interest" description="Disordered" evidence="1">
    <location>
        <begin position="378"/>
        <end position="405"/>
    </location>
</feature>
<gene>
    <name evidence="2 3" type="ordered locus">CPAR2_302030</name>
</gene>
<dbReference type="VEuPathDB" id="FungiDB:CPAR2_302030"/>
<feature type="compositionally biased region" description="Basic and acidic residues" evidence="1">
    <location>
        <begin position="272"/>
        <end position="282"/>
    </location>
</feature>
<dbReference type="AlphaFoldDB" id="G8B9B4"/>
<dbReference type="EMBL" id="HE605204">
    <property type="protein sequence ID" value="CCE41214.1"/>
    <property type="molecule type" value="Genomic_DNA"/>
</dbReference>